<dbReference type="Proteomes" id="UP000439113">
    <property type="component" value="Unassembled WGS sequence"/>
</dbReference>
<protein>
    <submittedName>
        <fullName evidence="2">Uncharacterized protein</fullName>
    </submittedName>
</protein>
<evidence type="ECO:0000313" key="3">
    <source>
        <dbReference type="Proteomes" id="UP000439113"/>
    </source>
</evidence>
<gene>
    <name evidence="2" type="ORF">GJ654_01590</name>
</gene>
<feature type="chain" id="PRO_5026992802" evidence="1">
    <location>
        <begin position="22"/>
        <end position="124"/>
    </location>
</feature>
<dbReference type="AlphaFoldDB" id="A0A6N8DKB7"/>
<dbReference type="EMBL" id="WNKS01000001">
    <property type="protein sequence ID" value="MTV29681.1"/>
    <property type="molecule type" value="Genomic_DNA"/>
</dbReference>
<keyword evidence="1" id="KW-0732">Signal</keyword>
<proteinExistence type="predicted"/>
<organism evidence="2 3">
    <name type="scientific">Rhodoblastus acidophilus</name>
    <name type="common">Rhodopseudomonas acidophila</name>
    <dbReference type="NCBI Taxonomy" id="1074"/>
    <lineage>
        <taxon>Bacteria</taxon>
        <taxon>Pseudomonadati</taxon>
        <taxon>Pseudomonadota</taxon>
        <taxon>Alphaproteobacteria</taxon>
        <taxon>Hyphomicrobiales</taxon>
        <taxon>Rhodoblastaceae</taxon>
        <taxon>Rhodoblastus</taxon>
    </lineage>
</organism>
<sequence>MRAVRKLVPLLLVLSPLPALSQDGGLASRAFDGKWTMSLQTTVGACTPSANVVVTIREAKVVGVDGASGEAWGYIDASNTVVGRFSQGERALRANGSVKGSTASGAWSANADYCGGRWTATKTN</sequence>
<feature type="signal peptide" evidence="1">
    <location>
        <begin position="1"/>
        <end position="21"/>
    </location>
</feature>
<evidence type="ECO:0000256" key="1">
    <source>
        <dbReference type="SAM" id="SignalP"/>
    </source>
</evidence>
<accession>A0A6N8DKB7</accession>
<reference evidence="2 3" key="1">
    <citation type="submission" date="2019-11" db="EMBL/GenBank/DDBJ databases">
        <title>Whole-genome sequence of a Rhodoblastus acidophilus DSM 142.</title>
        <authorList>
            <person name="Kyndt J.A."/>
            <person name="Meyer T.E."/>
        </authorList>
    </citation>
    <scope>NUCLEOTIDE SEQUENCE [LARGE SCALE GENOMIC DNA]</scope>
    <source>
        <strain evidence="2 3">DSM 142</strain>
    </source>
</reference>
<comment type="caution">
    <text evidence="2">The sequence shown here is derived from an EMBL/GenBank/DDBJ whole genome shotgun (WGS) entry which is preliminary data.</text>
</comment>
<dbReference type="OrthoDB" id="8455374at2"/>
<evidence type="ECO:0000313" key="2">
    <source>
        <dbReference type="EMBL" id="MTV29681.1"/>
    </source>
</evidence>
<name>A0A6N8DKB7_RHOAC</name>
<dbReference type="RefSeq" id="WP_155444332.1">
    <property type="nucleotide sequence ID" value="NZ_JAOQNR010000001.1"/>
</dbReference>